<comment type="cofactor">
    <cofactor evidence="2">
        <name>Mg(2+)</name>
        <dbReference type="ChEBI" id="CHEBI:18420"/>
    </cofactor>
</comment>
<dbReference type="GO" id="GO:0004523">
    <property type="term" value="F:RNA-DNA hybrid ribonuclease activity"/>
    <property type="evidence" value="ECO:0007669"/>
    <property type="project" value="UniProtKB-EC"/>
</dbReference>
<feature type="binding site" evidence="14 15">
    <location>
        <position position="60"/>
    </location>
    <ligand>
        <name>a divalent metal cation</name>
        <dbReference type="ChEBI" id="CHEBI:60240"/>
    </ligand>
</feature>
<feature type="domain" description="RNase H type-2" evidence="18">
    <location>
        <begin position="54"/>
        <end position="240"/>
    </location>
</feature>
<evidence type="ECO:0000256" key="6">
    <source>
        <dbReference type="ARBA" id="ARBA00012180"/>
    </source>
</evidence>
<feature type="binding site" evidence="14 15">
    <location>
        <position position="151"/>
    </location>
    <ligand>
        <name>a divalent metal cation</name>
        <dbReference type="ChEBI" id="CHEBI:60240"/>
    </ligand>
</feature>
<evidence type="ECO:0000256" key="3">
    <source>
        <dbReference type="ARBA" id="ARBA00004065"/>
    </source>
</evidence>
<evidence type="ECO:0000256" key="7">
    <source>
        <dbReference type="ARBA" id="ARBA00019179"/>
    </source>
</evidence>
<evidence type="ECO:0000256" key="9">
    <source>
        <dbReference type="ARBA" id="ARBA00022722"/>
    </source>
</evidence>
<evidence type="ECO:0000256" key="13">
    <source>
        <dbReference type="ARBA" id="ARBA00023211"/>
    </source>
</evidence>
<dbReference type="InterPro" id="IPR036397">
    <property type="entry name" value="RNaseH_sf"/>
</dbReference>
<organism evidence="19 20">
    <name type="scientific">Bdellovibrio svalbardensis</name>
    <dbReference type="NCBI Taxonomy" id="2972972"/>
    <lineage>
        <taxon>Bacteria</taxon>
        <taxon>Pseudomonadati</taxon>
        <taxon>Bdellovibrionota</taxon>
        <taxon>Bdellovibrionia</taxon>
        <taxon>Bdellovibrionales</taxon>
        <taxon>Pseudobdellovibrionaceae</taxon>
        <taxon>Bdellovibrio</taxon>
    </lineage>
</organism>
<evidence type="ECO:0000256" key="1">
    <source>
        <dbReference type="ARBA" id="ARBA00000077"/>
    </source>
</evidence>
<dbReference type="HAMAP" id="MF_00052_B">
    <property type="entry name" value="RNase_HII_B"/>
    <property type="match status" value="1"/>
</dbReference>
<evidence type="ECO:0000256" key="5">
    <source>
        <dbReference type="ARBA" id="ARBA00007383"/>
    </source>
</evidence>
<evidence type="ECO:0000313" key="20">
    <source>
        <dbReference type="Proteomes" id="UP001152321"/>
    </source>
</evidence>
<comment type="subcellular location">
    <subcellularLocation>
        <location evidence="4 14">Cytoplasm</location>
    </subcellularLocation>
</comment>
<evidence type="ECO:0000256" key="14">
    <source>
        <dbReference type="HAMAP-Rule" id="MF_00052"/>
    </source>
</evidence>
<proteinExistence type="inferred from homology"/>
<evidence type="ECO:0000256" key="15">
    <source>
        <dbReference type="PROSITE-ProRule" id="PRU01319"/>
    </source>
</evidence>
<dbReference type="PANTHER" id="PTHR10954">
    <property type="entry name" value="RIBONUCLEASE H2 SUBUNIT A"/>
    <property type="match status" value="1"/>
</dbReference>
<evidence type="ECO:0000256" key="11">
    <source>
        <dbReference type="ARBA" id="ARBA00022759"/>
    </source>
</evidence>
<dbReference type="SUPFAM" id="SSF53098">
    <property type="entry name" value="Ribonuclease H-like"/>
    <property type="match status" value="1"/>
</dbReference>
<dbReference type="NCBIfam" id="NF000595">
    <property type="entry name" value="PRK00015.1-3"/>
    <property type="match status" value="1"/>
</dbReference>
<comment type="similarity">
    <text evidence="5 14 16">Belongs to the RNase HII family.</text>
</comment>
<dbReference type="InterPro" id="IPR022898">
    <property type="entry name" value="RNase_HII"/>
</dbReference>
<evidence type="ECO:0000313" key="19">
    <source>
        <dbReference type="EMBL" id="MDG0816520.1"/>
    </source>
</evidence>
<feature type="compositionally biased region" description="Low complexity" evidence="17">
    <location>
        <begin position="17"/>
        <end position="32"/>
    </location>
</feature>
<dbReference type="PROSITE" id="PS51975">
    <property type="entry name" value="RNASE_H_2"/>
    <property type="match status" value="1"/>
</dbReference>
<dbReference type="EC" id="3.1.26.4" evidence="6 14"/>
<keyword evidence="11 14" id="KW-0255">Endonuclease</keyword>
<evidence type="ECO:0000256" key="4">
    <source>
        <dbReference type="ARBA" id="ARBA00004496"/>
    </source>
</evidence>
<dbReference type="EMBL" id="JANRMI010000002">
    <property type="protein sequence ID" value="MDG0816520.1"/>
    <property type="molecule type" value="Genomic_DNA"/>
</dbReference>
<evidence type="ECO:0000256" key="16">
    <source>
        <dbReference type="RuleBase" id="RU003515"/>
    </source>
</evidence>
<keyword evidence="20" id="KW-1185">Reference proteome</keyword>
<comment type="catalytic activity">
    <reaction evidence="1 14 15 16">
        <text>Endonucleolytic cleavage to 5'-phosphomonoester.</text>
        <dbReference type="EC" id="3.1.26.4"/>
    </reaction>
</comment>
<dbReference type="CDD" id="cd07182">
    <property type="entry name" value="RNase_HII_bacteria_HII_like"/>
    <property type="match status" value="1"/>
</dbReference>
<dbReference type="Proteomes" id="UP001152321">
    <property type="component" value="Unassembled WGS sequence"/>
</dbReference>
<evidence type="ECO:0000256" key="8">
    <source>
        <dbReference type="ARBA" id="ARBA00022490"/>
    </source>
</evidence>
<evidence type="ECO:0000256" key="2">
    <source>
        <dbReference type="ARBA" id="ARBA00001946"/>
    </source>
</evidence>
<evidence type="ECO:0000256" key="10">
    <source>
        <dbReference type="ARBA" id="ARBA00022723"/>
    </source>
</evidence>
<comment type="function">
    <text evidence="3 14 16">Endonuclease that specifically degrades the RNA of RNA-DNA hybrids.</text>
</comment>
<dbReference type="Pfam" id="PF01351">
    <property type="entry name" value="RNase_HII"/>
    <property type="match status" value="1"/>
</dbReference>
<keyword evidence="13 14" id="KW-0464">Manganese</keyword>
<feature type="binding site" evidence="14 15">
    <location>
        <position position="61"/>
    </location>
    <ligand>
        <name>a divalent metal cation</name>
        <dbReference type="ChEBI" id="CHEBI:60240"/>
    </ligand>
</feature>
<comment type="caution">
    <text evidence="19">The sequence shown here is derived from an EMBL/GenBank/DDBJ whole genome shotgun (WGS) entry which is preliminary data.</text>
</comment>
<protein>
    <recommendedName>
        <fullName evidence="7 14">Ribonuclease HII</fullName>
        <shortName evidence="14">RNase HII</shortName>
        <ecNumber evidence="6 14">3.1.26.4</ecNumber>
    </recommendedName>
</protein>
<keyword evidence="9 14" id="KW-0540">Nuclease</keyword>
<keyword evidence="10 14" id="KW-0479">Metal-binding</keyword>
<comment type="cofactor">
    <cofactor evidence="14 15">
        <name>Mn(2+)</name>
        <dbReference type="ChEBI" id="CHEBI:29035"/>
    </cofactor>
    <cofactor evidence="14 15">
        <name>Mg(2+)</name>
        <dbReference type="ChEBI" id="CHEBI:18420"/>
    </cofactor>
    <text evidence="14 15">Manganese or magnesium. Binds 1 divalent metal ion per monomer in the absence of substrate. May bind a second metal ion after substrate binding.</text>
</comment>
<feature type="region of interest" description="Disordered" evidence="17">
    <location>
        <begin position="1"/>
        <end position="35"/>
    </location>
</feature>
<name>A0ABT6DI40_9BACT</name>
<feature type="compositionally biased region" description="Polar residues" evidence="17">
    <location>
        <begin position="1"/>
        <end position="10"/>
    </location>
</feature>
<dbReference type="InterPro" id="IPR001352">
    <property type="entry name" value="RNase_HII/HIII"/>
</dbReference>
<dbReference type="InterPro" id="IPR024567">
    <property type="entry name" value="RNase_HII/HIII_dom"/>
</dbReference>
<accession>A0ABT6DI40</accession>
<evidence type="ECO:0000256" key="12">
    <source>
        <dbReference type="ARBA" id="ARBA00022801"/>
    </source>
</evidence>
<sequence length="240" mass="25861">MASTKNPAKTSQKKISVKTATKSAKSASSKAAKVPKKKAALELPKIMWREFSPSPIIGVDEVGRGCLAGPVYAAAVIFKSDELIDLVTDSKLISEERREELAELICKAHHVGIGHATVEEIDELNILQASLLAMKRAIEALGVKGGHVLVDGNQKIPNLQGYEQTTIIKGDLRAAPISAASIVAKVTRDRLMKELGVQYPVYGFEAHKGYSTPIHKNSIAEHGPCIVHRKSFAGVKEHLG</sequence>
<dbReference type="Gene3D" id="3.30.420.10">
    <property type="entry name" value="Ribonuclease H-like superfamily/Ribonuclease H"/>
    <property type="match status" value="1"/>
</dbReference>
<evidence type="ECO:0000259" key="18">
    <source>
        <dbReference type="PROSITE" id="PS51975"/>
    </source>
</evidence>
<reference evidence="19" key="1">
    <citation type="submission" date="2022-08" db="EMBL/GenBank/DDBJ databases">
        <title>Novel Bdellovibrio Species Isolated from Svalbard: Designation Bdellovibrio svalbardensis.</title>
        <authorList>
            <person name="Mitchell R.J."/>
            <person name="Choi S.Y."/>
        </authorList>
    </citation>
    <scope>NUCLEOTIDE SEQUENCE</scope>
    <source>
        <strain evidence="19">PAP01</strain>
    </source>
</reference>
<keyword evidence="12 14" id="KW-0378">Hydrolase</keyword>
<dbReference type="PANTHER" id="PTHR10954:SF18">
    <property type="entry name" value="RIBONUCLEASE HII"/>
    <property type="match status" value="1"/>
</dbReference>
<dbReference type="InterPro" id="IPR012337">
    <property type="entry name" value="RNaseH-like_sf"/>
</dbReference>
<gene>
    <name evidence="14" type="primary">rnhB</name>
    <name evidence="19" type="ORF">NWE73_09105</name>
</gene>
<evidence type="ECO:0000256" key="17">
    <source>
        <dbReference type="SAM" id="MobiDB-lite"/>
    </source>
</evidence>
<keyword evidence="8 14" id="KW-0963">Cytoplasm</keyword>